<accession>A0A8J3IWZ0</accession>
<dbReference type="AlphaFoldDB" id="A0A8J3IWZ0"/>
<reference evidence="1" key="1">
    <citation type="submission" date="2021-01" db="EMBL/GenBank/DDBJ databases">
        <title>Whole genome shotgun sequence of Actinocatenispora rupis NBRC 107355.</title>
        <authorList>
            <person name="Komaki H."/>
            <person name="Tamura T."/>
        </authorList>
    </citation>
    <scope>NUCLEOTIDE SEQUENCE</scope>
    <source>
        <strain evidence="1">NBRC 107355</strain>
    </source>
</reference>
<comment type="caution">
    <text evidence="1">The sequence shown here is derived from an EMBL/GenBank/DDBJ whole genome shotgun (WGS) entry which is preliminary data.</text>
</comment>
<dbReference type="RefSeq" id="WP_203655410.1">
    <property type="nucleotide sequence ID" value="NZ_BAAAZM010000002.1"/>
</dbReference>
<proteinExistence type="predicted"/>
<gene>
    <name evidence="1" type="ORF">Aru02nite_10970</name>
</gene>
<organism evidence="1 2">
    <name type="scientific">Actinocatenispora rupis</name>
    <dbReference type="NCBI Taxonomy" id="519421"/>
    <lineage>
        <taxon>Bacteria</taxon>
        <taxon>Bacillati</taxon>
        <taxon>Actinomycetota</taxon>
        <taxon>Actinomycetes</taxon>
        <taxon>Micromonosporales</taxon>
        <taxon>Micromonosporaceae</taxon>
        <taxon>Actinocatenispora</taxon>
    </lineage>
</organism>
<evidence type="ECO:0000313" key="1">
    <source>
        <dbReference type="EMBL" id="GID10208.1"/>
    </source>
</evidence>
<evidence type="ECO:0000313" key="2">
    <source>
        <dbReference type="Proteomes" id="UP000612808"/>
    </source>
</evidence>
<keyword evidence="2" id="KW-1185">Reference proteome</keyword>
<dbReference type="Proteomes" id="UP000612808">
    <property type="component" value="Unassembled WGS sequence"/>
</dbReference>
<name>A0A8J3IWZ0_9ACTN</name>
<dbReference type="EMBL" id="BOMB01000006">
    <property type="protein sequence ID" value="GID10208.1"/>
    <property type="molecule type" value="Genomic_DNA"/>
</dbReference>
<protein>
    <submittedName>
        <fullName evidence="1">Uncharacterized protein</fullName>
    </submittedName>
</protein>
<sequence length="295" mass="31737">MSEHTCPHGGQSMAPELGARPRHSGLVVPYISPHHRTGRPAFGIVDGPPLRRCLADGLCGVCGGRLGGEVIVLARAADLRAGRVIEPGLHPGCFDYTRAACPMVSGAMDTHHKHPDRRRCTDRSCWCHGRGAEDGVAARAGQAAPAWYAVRLPRDNYRTVPHSPTQPGVMLNEHILDHAHAVRAVRPPHLADQPQVLHLLFGLVSLATLTDAAAEWTTRRKTKAARRIPAWLHNRGDLLAIPDLPGTAARFSHLARQIVAASDLDGGITLLGWHFCQRPHDGCPHATGRANTSGG</sequence>